<gene>
    <name evidence="2" type="ORF">J2X11_002721</name>
</gene>
<evidence type="ECO:0008006" key="4">
    <source>
        <dbReference type="Google" id="ProtNLM"/>
    </source>
</evidence>
<proteinExistence type="predicted"/>
<keyword evidence="1" id="KW-0812">Transmembrane</keyword>
<feature type="transmembrane region" description="Helical" evidence="1">
    <location>
        <begin position="46"/>
        <end position="64"/>
    </location>
</feature>
<reference evidence="2 3" key="1">
    <citation type="submission" date="2023-07" db="EMBL/GenBank/DDBJ databases">
        <title>Sorghum-associated microbial communities from plants grown in Nebraska, USA.</title>
        <authorList>
            <person name="Schachtman D."/>
        </authorList>
    </citation>
    <scope>NUCLEOTIDE SEQUENCE [LARGE SCALE GENOMIC DNA]</scope>
    <source>
        <strain evidence="2 3">BE248</strain>
    </source>
</reference>
<keyword evidence="3" id="KW-1185">Reference proteome</keyword>
<dbReference type="Proteomes" id="UP001257739">
    <property type="component" value="Unassembled WGS sequence"/>
</dbReference>
<keyword evidence="1" id="KW-0472">Membrane</keyword>
<name>A0ABU1URS2_9ACTN</name>
<comment type="caution">
    <text evidence="2">The sequence shown here is derived from an EMBL/GenBank/DDBJ whole genome shotgun (WGS) entry which is preliminary data.</text>
</comment>
<dbReference type="EMBL" id="JAVDWH010000001">
    <property type="protein sequence ID" value="MDR7087882.1"/>
    <property type="molecule type" value="Genomic_DNA"/>
</dbReference>
<accession>A0ABU1URS2</accession>
<evidence type="ECO:0000256" key="1">
    <source>
        <dbReference type="SAM" id="Phobius"/>
    </source>
</evidence>
<dbReference type="RefSeq" id="WP_309972036.1">
    <property type="nucleotide sequence ID" value="NZ_JAVDWH010000001.1"/>
</dbReference>
<keyword evidence="1" id="KW-1133">Transmembrane helix</keyword>
<feature type="transmembrane region" description="Helical" evidence="1">
    <location>
        <begin position="6"/>
        <end position="34"/>
    </location>
</feature>
<organism evidence="2 3">
    <name type="scientific">Aeromicrobium panaciterrae</name>
    <dbReference type="NCBI Taxonomy" id="363861"/>
    <lineage>
        <taxon>Bacteria</taxon>
        <taxon>Bacillati</taxon>
        <taxon>Actinomycetota</taxon>
        <taxon>Actinomycetes</taxon>
        <taxon>Propionibacteriales</taxon>
        <taxon>Nocardioidaceae</taxon>
        <taxon>Aeromicrobium</taxon>
    </lineage>
</organism>
<sequence>MRFTRTLLLLGVAAAYFALGPWALLAAILLLLVPRVRHELRPNRKQLLVLVGVIASTAAAIVVIPDGRLPIPPGGGLLVTPSYVGSPATPHPIDLAIPQHPGLAPNGTSSMHNDGWASDAYPGPGPLGNDPEVDSSWYGIKECATLAFDSRERMIALCGAVSGPVMHIVDPDSMDPVDTLGLPGRTGNTGKKPWEDLCGGAYFYLDNQDTAFVGTTVRTIAVVSTSGAGGYPKLTIERTIDLAGAVPKDDCVIALMPDWEGNGTWFVSRHGRVGHAGTSGPPTVLDLKEDISNSISVDKGGLYVVTDGAFYKLAIDAGRPKVLWRTVYRNSGIDKSGQLSPGSGTTPTVLPSGLVAITDNAEPRMNVQFYRAKDGSLVCEVPVFGKRESSTDNSLTAVGDASVIVENNYGNDNPLSAALGRDFPGGFARVDAVPSAGSRECKVAWTNDEIGPSTVPKVSLANGLVYSYTVRPNRWGVAAWYVTAMSAATGKSEFSVRTGTGTMFNNHGAPVTLAPDGSLYVPTLTGMVRVRDSS</sequence>
<evidence type="ECO:0000313" key="3">
    <source>
        <dbReference type="Proteomes" id="UP001257739"/>
    </source>
</evidence>
<evidence type="ECO:0000313" key="2">
    <source>
        <dbReference type="EMBL" id="MDR7087882.1"/>
    </source>
</evidence>
<protein>
    <recommendedName>
        <fullName evidence="4">PQQ-binding-like beta-propeller repeat protein</fullName>
    </recommendedName>
</protein>